<comment type="similarity">
    <text evidence="1">Belongs to the histone deacetylase family.</text>
</comment>
<evidence type="ECO:0000313" key="4">
    <source>
        <dbReference type="EMBL" id="THF66408.1"/>
    </source>
</evidence>
<organism evidence="4 5">
    <name type="scientific">Pseudothauera nasutitermitis</name>
    <dbReference type="NCBI Taxonomy" id="2565930"/>
    <lineage>
        <taxon>Bacteria</taxon>
        <taxon>Pseudomonadati</taxon>
        <taxon>Pseudomonadota</taxon>
        <taxon>Betaproteobacteria</taxon>
        <taxon>Rhodocyclales</taxon>
        <taxon>Zoogloeaceae</taxon>
        <taxon>Pseudothauera</taxon>
    </lineage>
</organism>
<dbReference type="AlphaFoldDB" id="A0A4V3WCA0"/>
<dbReference type="InterPro" id="IPR023801">
    <property type="entry name" value="His_deacetylse_dom"/>
</dbReference>
<sequence>MKLFYADHFVLPLPAGHRFPMEKYAGLRARLQAGGRFAAADFHVPEAAGDVALLRAHDAAYLRRVADGTLDAAEIRRIGFPWSAAMVERSRRSAGATLAACRAALEDGCAANLAGGTHHAHRDFGSGFCVFNDAAVAALAMLAEGRATRVAVIDCDVHQGDGTAAILAGNPAAFTLSLHGEKNFPFRKAVSDLDIELPDGTRDTEYLAALARGLDAVFGGFRPDLAIYLAGADPYEDDRLGRLALSRAGLLERDRRVFAACRAASVPVAIAMAGGYARHIDDTVAIHAATVECAASLWRDDPEEAPA</sequence>
<comment type="caution">
    <text evidence="4">The sequence shown here is derived from an EMBL/GenBank/DDBJ whole genome shotgun (WGS) entry which is preliminary data.</text>
</comment>
<dbReference type="InterPro" id="IPR037138">
    <property type="entry name" value="His_deacetylse_dom_sf"/>
</dbReference>
<dbReference type="Proteomes" id="UP000308430">
    <property type="component" value="Unassembled WGS sequence"/>
</dbReference>
<evidence type="ECO:0000256" key="2">
    <source>
        <dbReference type="ARBA" id="ARBA00022801"/>
    </source>
</evidence>
<keyword evidence="2" id="KW-0378">Hydrolase</keyword>
<dbReference type="InterPro" id="IPR023696">
    <property type="entry name" value="Ureohydrolase_dom_sf"/>
</dbReference>
<dbReference type="PANTHER" id="PTHR10625">
    <property type="entry name" value="HISTONE DEACETYLASE HDAC1-RELATED"/>
    <property type="match status" value="1"/>
</dbReference>
<accession>A0A4V3WCA0</accession>
<protein>
    <submittedName>
        <fullName evidence="4">Histone deacetylase</fullName>
    </submittedName>
</protein>
<dbReference type="GO" id="GO:0016787">
    <property type="term" value="F:hydrolase activity"/>
    <property type="evidence" value="ECO:0007669"/>
    <property type="project" value="UniProtKB-KW"/>
</dbReference>
<dbReference type="CDD" id="cd09993">
    <property type="entry name" value="HDAC_classIV"/>
    <property type="match status" value="1"/>
</dbReference>
<keyword evidence="5" id="KW-1185">Reference proteome</keyword>
<dbReference type="InterPro" id="IPR000286">
    <property type="entry name" value="HDACs"/>
</dbReference>
<dbReference type="PRINTS" id="PR01270">
    <property type="entry name" value="HDASUPER"/>
</dbReference>
<reference evidence="4 5" key="1">
    <citation type="submission" date="2019-04" db="EMBL/GenBank/DDBJ databases">
        <title>Azoarcus nasutitermitis sp. nov. isolated from termite nest.</title>
        <authorList>
            <person name="Lin S.-Y."/>
            <person name="Hameed A."/>
            <person name="Hsu Y.-H."/>
            <person name="Young C.-C."/>
        </authorList>
    </citation>
    <scope>NUCLEOTIDE SEQUENCE [LARGE SCALE GENOMIC DNA]</scope>
    <source>
        <strain evidence="4 5">CC-YHH838</strain>
    </source>
</reference>
<name>A0A4V3WCA0_9RHOO</name>
<dbReference type="PANTHER" id="PTHR10625:SF19">
    <property type="entry name" value="HISTONE DEACETYLASE 12"/>
    <property type="match status" value="1"/>
</dbReference>
<proteinExistence type="inferred from homology"/>
<dbReference type="GO" id="GO:0040029">
    <property type="term" value="P:epigenetic regulation of gene expression"/>
    <property type="evidence" value="ECO:0007669"/>
    <property type="project" value="TreeGrafter"/>
</dbReference>
<evidence type="ECO:0000313" key="5">
    <source>
        <dbReference type="Proteomes" id="UP000308430"/>
    </source>
</evidence>
<evidence type="ECO:0000259" key="3">
    <source>
        <dbReference type="Pfam" id="PF00850"/>
    </source>
</evidence>
<gene>
    <name evidence="4" type="ORF">E6C76_06090</name>
</gene>
<dbReference type="GO" id="GO:0004407">
    <property type="term" value="F:histone deacetylase activity"/>
    <property type="evidence" value="ECO:0007669"/>
    <property type="project" value="InterPro"/>
</dbReference>
<dbReference type="InterPro" id="IPR044150">
    <property type="entry name" value="HDAC_classIV"/>
</dbReference>
<dbReference type="RefSeq" id="WP_136347349.1">
    <property type="nucleotide sequence ID" value="NZ_SSOC01000002.1"/>
</dbReference>
<evidence type="ECO:0000256" key="1">
    <source>
        <dbReference type="ARBA" id="ARBA00005947"/>
    </source>
</evidence>
<dbReference type="OrthoDB" id="9808367at2"/>
<dbReference type="Gene3D" id="3.40.800.20">
    <property type="entry name" value="Histone deacetylase domain"/>
    <property type="match status" value="1"/>
</dbReference>
<dbReference type="SUPFAM" id="SSF52768">
    <property type="entry name" value="Arginase/deacetylase"/>
    <property type="match status" value="1"/>
</dbReference>
<dbReference type="EMBL" id="SSOC01000002">
    <property type="protein sequence ID" value="THF66408.1"/>
    <property type="molecule type" value="Genomic_DNA"/>
</dbReference>
<dbReference type="Pfam" id="PF00850">
    <property type="entry name" value="Hist_deacetyl"/>
    <property type="match status" value="1"/>
</dbReference>
<feature type="domain" description="Histone deacetylase" evidence="3">
    <location>
        <begin position="19"/>
        <end position="279"/>
    </location>
</feature>